<organism evidence="2 3">
    <name type="scientific">Brevibacillus borstelensis AK1</name>
    <dbReference type="NCBI Taxonomy" id="1300222"/>
    <lineage>
        <taxon>Bacteria</taxon>
        <taxon>Bacillati</taxon>
        <taxon>Bacillota</taxon>
        <taxon>Bacilli</taxon>
        <taxon>Bacillales</taxon>
        <taxon>Paenibacillaceae</taxon>
        <taxon>Brevibacillus</taxon>
    </lineage>
</organism>
<dbReference type="RefSeq" id="WP_003389169.1">
    <property type="nucleotide sequence ID" value="NZ_APBN01000005.1"/>
</dbReference>
<evidence type="ECO:0008006" key="4">
    <source>
        <dbReference type="Google" id="ProtNLM"/>
    </source>
</evidence>
<evidence type="ECO:0000313" key="2">
    <source>
        <dbReference type="EMBL" id="EMT52127.1"/>
    </source>
</evidence>
<dbReference type="GeneID" id="89498693"/>
<evidence type="ECO:0000313" key="3">
    <source>
        <dbReference type="Proteomes" id="UP000012081"/>
    </source>
</evidence>
<name>M8DFE0_9BACL</name>
<reference evidence="2 3" key="1">
    <citation type="submission" date="2013-03" db="EMBL/GenBank/DDBJ databases">
        <title>Assembly of a new bacterial strain Brevibacillus borstelensis AK1.</title>
        <authorList>
            <person name="Rajan I."/>
            <person name="PoliReddy D."/>
            <person name="Sugumar T."/>
            <person name="Rathinam K."/>
            <person name="Alqarawi S."/>
            <person name="Khalil A.B."/>
            <person name="Sivakumar N."/>
        </authorList>
    </citation>
    <scope>NUCLEOTIDE SEQUENCE [LARGE SCALE GENOMIC DNA]</scope>
    <source>
        <strain evidence="2 3">AK1</strain>
    </source>
</reference>
<dbReference type="Proteomes" id="UP000012081">
    <property type="component" value="Unassembled WGS sequence"/>
</dbReference>
<dbReference type="InterPro" id="IPR025028">
    <property type="entry name" value="DUF3951"/>
</dbReference>
<gene>
    <name evidence="2" type="ORF">I532_14828</name>
</gene>
<dbReference type="AlphaFoldDB" id="M8DFE0"/>
<dbReference type="STRING" id="1300222.I532_14828"/>
<feature type="region of interest" description="Disordered" evidence="1">
    <location>
        <begin position="52"/>
        <end position="79"/>
    </location>
</feature>
<sequence length="79" mass="9011">MLAMNAAMIVFTLLILASLAIAGYKAFVRKQSISHSYTPFDYIAGQTNVEFHEEKEEQEEHAGQGDGFDKNERSRRFRV</sequence>
<protein>
    <recommendedName>
        <fullName evidence="4">DUF3951 domain-containing protein</fullName>
    </recommendedName>
</protein>
<dbReference type="PATRIC" id="fig|1300222.3.peg.3100"/>
<proteinExistence type="predicted"/>
<accession>M8DFE0</accession>
<dbReference type="OrthoDB" id="2476430at2"/>
<evidence type="ECO:0000256" key="1">
    <source>
        <dbReference type="SAM" id="MobiDB-lite"/>
    </source>
</evidence>
<keyword evidence="3" id="KW-1185">Reference proteome</keyword>
<dbReference type="EMBL" id="APBN01000005">
    <property type="protein sequence ID" value="EMT52127.1"/>
    <property type="molecule type" value="Genomic_DNA"/>
</dbReference>
<comment type="caution">
    <text evidence="2">The sequence shown here is derived from an EMBL/GenBank/DDBJ whole genome shotgun (WGS) entry which is preliminary data.</text>
</comment>
<dbReference type="Pfam" id="PF13131">
    <property type="entry name" value="DUF3951"/>
    <property type="match status" value="1"/>
</dbReference>